<feature type="region of interest" description="Disordered" evidence="2">
    <location>
        <begin position="97"/>
        <end position="126"/>
    </location>
</feature>
<protein>
    <submittedName>
        <fullName evidence="3">Uncharacterized protein</fullName>
    </submittedName>
</protein>
<dbReference type="AlphaFoldDB" id="A0A6L2JZA2"/>
<accession>A0A6L2JZA2</accession>
<evidence type="ECO:0000313" key="3">
    <source>
        <dbReference type="EMBL" id="GEU41877.1"/>
    </source>
</evidence>
<dbReference type="EMBL" id="BKCJ010001495">
    <property type="protein sequence ID" value="GEU41877.1"/>
    <property type="molecule type" value="Genomic_DNA"/>
</dbReference>
<evidence type="ECO:0000256" key="2">
    <source>
        <dbReference type="SAM" id="MobiDB-lite"/>
    </source>
</evidence>
<name>A0A6L2JZA2_TANCI</name>
<gene>
    <name evidence="3" type="ORF">Tci_013855</name>
</gene>
<keyword evidence="1" id="KW-0175">Coiled coil</keyword>
<comment type="caution">
    <text evidence="3">The sequence shown here is derived from an EMBL/GenBank/DDBJ whole genome shotgun (WGS) entry which is preliminary data.</text>
</comment>
<feature type="compositionally biased region" description="Basic and acidic residues" evidence="2">
    <location>
        <begin position="116"/>
        <end position="126"/>
    </location>
</feature>
<reference evidence="3" key="1">
    <citation type="journal article" date="2019" name="Sci. Rep.">
        <title>Draft genome of Tanacetum cinerariifolium, the natural source of mosquito coil.</title>
        <authorList>
            <person name="Yamashiro T."/>
            <person name="Shiraishi A."/>
            <person name="Satake H."/>
            <person name="Nakayama K."/>
        </authorList>
    </citation>
    <scope>NUCLEOTIDE SEQUENCE</scope>
</reference>
<feature type="coiled-coil region" evidence="1">
    <location>
        <begin position="1"/>
        <end position="28"/>
    </location>
</feature>
<proteinExistence type="predicted"/>
<evidence type="ECO:0000256" key="1">
    <source>
        <dbReference type="SAM" id="Coils"/>
    </source>
</evidence>
<sequence>MTNQAAEIEKLKNRLKKLEGKKKKTYGLKRMYKGRMNEKYLFGVNDLDGDEVIVDVTAGKNVEQDATVAEKKDDVTLAQTLIEIKVAKPRARGVIFQEPSEFKTTPSSQTSQLPQAKDKEKERIARDKDEANIAVIEEWDDVQATIDAGKQLAEQLQAQKREHLSIEEKSKLLAELIESRRKYFAAKRADEIRNKPPTKGQQKSLMCTYMKNMKGKSSDTT</sequence>
<organism evidence="3">
    <name type="scientific">Tanacetum cinerariifolium</name>
    <name type="common">Dalmatian daisy</name>
    <name type="synonym">Chrysanthemum cinerariifolium</name>
    <dbReference type="NCBI Taxonomy" id="118510"/>
    <lineage>
        <taxon>Eukaryota</taxon>
        <taxon>Viridiplantae</taxon>
        <taxon>Streptophyta</taxon>
        <taxon>Embryophyta</taxon>
        <taxon>Tracheophyta</taxon>
        <taxon>Spermatophyta</taxon>
        <taxon>Magnoliopsida</taxon>
        <taxon>eudicotyledons</taxon>
        <taxon>Gunneridae</taxon>
        <taxon>Pentapetalae</taxon>
        <taxon>asterids</taxon>
        <taxon>campanulids</taxon>
        <taxon>Asterales</taxon>
        <taxon>Asteraceae</taxon>
        <taxon>Asteroideae</taxon>
        <taxon>Anthemideae</taxon>
        <taxon>Anthemidinae</taxon>
        <taxon>Tanacetum</taxon>
    </lineage>
</organism>
<feature type="compositionally biased region" description="Polar residues" evidence="2">
    <location>
        <begin position="102"/>
        <end position="114"/>
    </location>
</feature>